<evidence type="ECO:0000313" key="1">
    <source>
        <dbReference type="EMBL" id="KAG0418645.1"/>
    </source>
</evidence>
<protein>
    <submittedName>
        <fullName evidence="1">Uncharacterized protein</fullName>
    </submittedName>
</protein>
<evidence type="ECO:0000313" key="2">
    <source>
        <dbReference type="Proteomes" id="UP000805193"/>
    </source>
</evidence>
<dbReference type="EMBL" id="JABSTQ010010719">
    <property type="protein sequence ID" value="KAG0418645.1"/>
    <property type="molecule type" value="Genomic_DNA"/>
</dbReference>
<reference evidence="1 2" key="1">
    <citation type="journal article" date="2020" name="Cell">
        <title>Large-Scale Comparative Analyses of Tick Genomes Elucidate Their Genetic Diversity and Vector Capacities.</title>
        <authorList>
            <consortium name="Tick Genome and Microbiome Consortium (TIGMIC)"/>
            <person name="Jia N."/>
            <person name="Wang J."/>
            <person name="Shi W."/>
            <person name="Du L."/>
            <person name="Sun Y."/>
            <person name="Zhan W."/>
            <person name="Jiang J.F."/>
            <person name="Wang Q."/>
            <person name="Zhang B."/>
            <person name="Ji P."/>
            <person name="Bell-Sakyi L."/>
            <person name="Cui X.M."/>
            <person name="Yuan T.T."/>
            <person name="Jiang B.G."/>
            <person name="Yang W.F."/>
            <person name="Lam T.T."/>
            <person name="Chang Q.C."/>
            <person name="Ding S.J."/>
            <person name="Wang X.J."/>
            <person name="Zhu J.G."/>
            <person name="Ruan X.D."/>
            <person name="Zhao L."/>
            <person name="Wei J.T."/>
            <person name="Ye R.Z."/>
            <person name="Que T.C."/>
            <person name="Du C.H."/>
            <person name="Zhou Y.H."/>
            <person name="Cheng J.X."/>
            <person name="Dai P.F."/>
            <person name="Guo W.B."/>
            <person name="Han X.H."/>
            <person name="Huang E.J."/>
            <person name="Li L.F."/>
            <person name="Wei W."/>
            <person name="Gao Y.C."/>
            <person name="Liu J.Z."/>
            <person name="Shao H.Z."/>
            <person name="Wang X."/>
            <person name="Wang C.C."/>
            <person name="Yang T.C."/>
            <person name="Huo Q.B."/>
            <person name="Li W."/>
            <person name="Chen H.Y."/>
            <person name="Chen S.E."/>
            <person name="Zhou L.G."/>
            <person name="Ni X.B."/>
            <person name="Tian J.H."/>
            <person name="Sheng Y."/>
            <person name="Liu T."/>
            <person name="Pan Y.S."/>
            <person name="Xia L.Y."/>
            <person name="Li J."/>
            <person name="Zhao F."/>
            <person name="Cao W.C."/>
        </authorList>
    </citation>
    <scope>NUCLEOTIDE SEQUENCE [LARGE SCALE GENOMIC DNA]</scope>
    <source>
        <strain evidence="1">Iper-2018</strain>
    </source>
</reference>
<organism evidence="1 2">
    <name type="scientific">Ixodes persulcatus</name>
    <name type="common">Taiga tick</name>
    <dbReference type="NCBI Taxonomy" id="34615"/>
    <lineage>
        <taxon>Eukaryota</taxon>
        <taxon>Metazoa</taxon>
        <taxon>Ecdysozoa</taxon>
        <taxon>Arthropoda</taxon>
        <taxon>Chelicerata</taxon>
        <taxon>Arachnida</taxon>
        <taxon>Acari</taxon>
        <taxon>Parasitiformes</taxon>
        <taxon>Ixodida</taxon>
        <taxon>Ixodoidea</taxon>
        <taxon>Ixodidae</taxon>
        <taxon>Ixodinae</taxon>
        <taxon>Ixodes</taxon>
    </lineage>
</organism>
<gene>
    <name evidence="1" type="ORF">HPB47_004686</name>
</gene>
<keyword evidence="2" id="KW-1185">Reference proteome</keyword>
<comment type="caution">
    <text evidence="1">The sequence shown here is derived from an EMBL/GenBank/DDBJ whole genome shotgun (WGS) entry which is preliminary data.</text>
</comment>
<dbReference type="Proteomes" id="UP000805193">
    <property type="component" value="Unassembled WGS sequence"/>
</dbReference>
<name>A0AC60PF91_IXOPE</name>
<proteinExistence type="predicted"/>
<sequence>MYALFRGYEQRTAPIKNVGDVGRCSGVSGRPKRPGIVAWVVEVIMVGDGERRSRRSRRSKMVAACMVMFNSEGKMALLGRS</sequence>
<accession>A0AC60PF91</accession>